<keyword evidence="3" id="KW-0238">DNA-binding</keyword>
<dbReference type="RefSeq" id="WP_144874192.1">
    <property type="nucleotide sequence ID" value="NZ_LR214070.1"/>
</dbReference>
<dbReference type="GO" id="GO:0032196">
    <property type="term" value="P:transposition"/>
    <property type="evidence" value="ECO:0007669"/>
    <property type="project" value="UniProtKB-KW"/>
</dbReference>
<evidence type="ECO:0000259" key="6">
    <source>
        <dbReference type="Pfam" id="PF07282"/>
    </source>
</evidence>
<keyword evidence="2" id="KW-0815">Transposition</keyword>
<sequence length="373" mass="43953">MKTYQFKLYQHKRNKHLHRAINAASSIYNHCIALHKRYYRLFGKHLNKNKLMKHIAKLRKKNEYWLLVGSQATQDIIQRIDRAYDLFFKHHKKGVRPPNFKKRIKYKSFTLKQAGYKFLDDNQLKIGKRIYKIWKSREIKGKIKTVTIKRNPLGELFIFVVTDFVDRQVSTMSGKSAGFDFGLKVFLSCSDNTEVKSPLFLKQSLKELKIASRNHSTKKKRSNNREKARKNLVRVHEKVVNRRTDWFWKLAHELTERFDYLYFETLNLRGMQRLWGRKIGDLAMQQFLNILEFVAEKKGKFVGYIDRWYPSTKTCSECNFVIDKLGLAERYWVCPSCNTKHGRDSNSSINILRVGASTLRLGDVSLSQTAISA</sequence>
<dbReference type="Pfam" id="PF01385">
    <property type="entry name" value="OrfB_IS605"/>
    <property type="match status" value="1"/>
</dbReference>
<proteinExistence type="inferred from homology"/>
<evidence type="ECO:0000313" key="8">
    <source>
        <dbReference type="Proteomes" id="UP000320055"/>
    </source>
</evidence>
<accession>A0A563VVK4</accession>
<feature type="domain" description="Cas12f1-like TNB" evidence="6">
    <location>
        <begin position="286"/>
        <end position="351"/>
    </location>
</feature>
<evidence type="ECO:0000256" key="4">
    <source>
        <dbReference type="ARBA" id="ARBA00023172"/>
    </source>
</evidence>
<name>A0A563VVK4_9CYAN</name>
<dbReference type="GO" id="GO:0003677">
    <property type="term" value="F:DNA binding"/>
    <property type="evidence" value="ECO:0007669"/>
    <property type="project" value="UniProtKB-KW"/>
</dbReference>
<evidence type="ECO:0000256" key="1">
    <source>
        <dbReference type="ARBA" id="ARBA00008761"/>
    </source>
</evidence>
<reference evidence="7 8" key="1">
    <citation type="submission" date="2019-01" db="EMBL/GenBank/DDBJ databases">
        <authorList>
            <person name="Brito A."/>
        </authorList>
    </citation>
    <scope>NUCLEOTIDE SEQUENCE [LARGE SCALE GENOMIC DNA]</scope>
    <source>
        <strain evidence="7">1</strain>
    </source>
</reference>
<dbReference type="InterPro" id="IPR001959">
    <property type="entry name" value="Transposase"/>
</dbReference>
<dbReference type="Pfam" id="PF07282">
    <property type="entry name" value="Cas12f1-like_TNB"/>
    <property type="match status" value="1"/>
</dbReference>
<gene>
    <name evidence="7" type="ORF">H1P_3330012</name>
</gene>
<dbReference type="AlphaFoldDB" id="A0A563VVK4"/>
<dbReference type="NCBIfam" id="NF040570">
    <property type="entry name" value="guided_TnpB"/>
    <property type="match status" value="1"/>
</dbReference>
<feature type="domain" description="Probable transposase IS891/IS1136/IS1341" evidence="5">
    <location>
        <begin position="169"/>
        <end position="273"/>
    </location>
</feature>
<dbReference type="Proteomes" id="UP000320055">
    <property type="component" value="Unassembled WGS sequence"/>
</dbReference>
<dbReference type="GO" id="GO:0006310">
    <property type="term" value="P:DNA recombination"/>
    <property type="evidence" value="ECO:0007669"/>
    <property type="project" value="UniProtKB-KW"/>
</dbReference>
<keyword evidence="8" id="KW-1185">Reference proteome</keyword>
<keyword evidence="4" id="KW-0233">DNA recombination</keyword>
<comment type="similarity">
    <text evidence="1">In the C-terminal section; belongs to the transposase 35 family.</text>
</comment>
<organism evidence="7 8">
    <name type="scientific">Hyella patelloides LEGE 07179</name>
    <dbReference type="NCBI Taxonomy" id="945734"/>
    <lineage>
        <taxon>Bacteria</taxon>
        <taxon>Bacillati</taxon>
        <taxon>Cyanobacteriota</taxon>
        <taxon>Cyanophyceae</taxon>
        <taxon>Pleurocapsales</taxon>
        <taxon>Hyellaceae</taxon>
        <taxon>Hyella</taxon>
    </lineage>
</organism>
<evidence type="ECO:0000259" key="5">
    <source>
        <dbReference type="Pfam" id="PF01385"/>
    </source>
</evidence>
<evidence type="ECO:0000313" key="7">
    <source>
        <dbReference type="EMBL" id="VEP15427.1"/>
    </source>
</evidence>
<dbReference type="EMBL" id="CAACVJ010000261">
    <property type="protein sequence ID" value="VEP15427.1"/>
    <property type="molecule type" value="Genomic_DNA"/>
</dbReference>
<dbReference type="InterPro" id="IPR010095">
    <property type="entry name" value="Cas12f1-like_TNB"/>
</dbReference>
<dbReference type="OrthoDB" id="443538at2"/>
<evidence type="ECO:0000256" key="2">
    <source>
        <dbReference type="ARBA" id="ARBA00022578"/>
    </source>
</evidence>
<evidence type="ECO:0000256" key="3">
    <source>
        <dbReference type="ARBA" id="ARBA00023125"/>
    </source>
</evidence>
<protein>
    <submittedName>
        <fullName evidence="7">Transposase</fullName>
    </submittedName>
</protein>